<organism evidence="1 2">
    <name type="scientific">Streptomyces spiralis</name>
    <dbReference type="NCBI Taxonomy" id="66376"/>
    <lineage>
        <taxon>Bacteria</taxon>
        <taxon>Bacillati</taxon>
        <taxon>Actinomycetota</taxon>
        <taxon>Actinomycetes</taxon>
        <taxon>Kitasatosporales</taxon>
        <taxon>Streptomycetaceae</taxon>
        <taxon>Streptomyces</taxon>
    </lineage>
</organism>
<name>A0A918ZLY9_9ACTN</name>
<accession>A0A918ZLY9</accession>
<reference evidence="1" key="2">
    <citation type="submission" date="2020-09" db="EMBL/GenBank/DDBJ databases">
        <authorList>
            <person name="Sun Q."/>
            <person name="Ohkuma M."/>
        </authorList>
    </citation>
    <scope>NUCLEOTIDE SEQUENCE</scope>
    <source>
        <strain evidence="1">JCM 3302</strain>
    </source>
</reference>
<reference evidence="1" key="1">
    <citation type="journal article" date="2014" name="Int. J. Syst. Evol. Microbiol.">
        <title>Complete genome sequence of Corynebacterium casei LMG S-19264T (=DSM 44701T), isolated from a smear-ripened cheese.</title>
        <authorList>
            <consortium name="US DOE Joint Genome Institute (JGI-PGF)"/>
            <person name="Walter F."/>
            <person name="Albersmeier A."/>
            <person name="Kalinowski J."/>
            <person name="Ruckert C."/>
        </authorList>
    </citation>
    <scope>NUCLEOTIDE SEQUENCE</scope>
    <source>
        <strain evidence="1">JCM 3302</strain>
    </source>
</reference>
<dbReference type="Proteomes" id="UP000641386">
    <property type="component" value="Unassembled WGS sequence"/>
</dbReference>
<protein>
    <submittedName>
        <fullName evidence="1">Uncharacterized protein</fullName>
    </submittedName>
</protein>
<sequence>MAGLPVVESVFGHGGRERLGTAIQHMAALGYLGAAILDRLLPEIPNRGSMAV</sequence>
<comment type="caution">
    <text evidence="1">The sequence shown here is derived from an EMBL/GenBank/DDBJ whole genome shotgun (WGS) entry which is preliminary data.</text>
</comment>
<evidence type="ECO:0000313" key="2">
    <source>
        <dbReference type="Proteomes" id="UP000641386"/>
    </source>
</evidence>
<proteinExistence type="predicted"/>
<dbReference type="AlphaFoldDB" id="A0A918ZLY9"/>
<evidence type="ECO:0000313" key="1">
    <source>
        <dbReference type="EMBL" id="GHE58136.1"/>
    </source>
</evidence>
<dbReference type="EMBL" id="BNBC01000003">
    <property type="protein sequence ID" value="GHE58136.1"/>
    <property type="molecule type" value="Genomic_DNA"/>
</dbReference>
<gene>
    <name evidence="1" type="ORF">GCM10014715_08840</name>
</gene>
<keyword evidence="2" id="KW-1185">Reference proteome</keyword>
<dbReference type="RefSeq" id="WP_189896504.1">
    <property type="nucleotide sequence ID" value="NZ_BNBC01000003.1"/>
</dbReference>